<comment type="caution">
    <text evidence="2">The sequence shown here is derived from an EMBL/GenBank/DDBJ whole genome shotgun (WGS) entry which is preliminary data.</text>
</comment>
<feature type="transmembrane region" description="Helical" evidence="1">
    <location>
        <begin position="40"/>
        <end position="62"/>
    </location>
</feature>
<dbReference type="EMBL" id="VUNR01000007">
    <property type="protein sequence ID" value="MSU08409.1"/>
    <property type="molecule type" value="Genomic_DNA"/>
</dbReference>
<sequence>MSYDEILLCIFGLFLVSYIPRVLPFALLGNRELPRFFHLWLQYVPTAVFGALIFTSIFGSGAEGFRFSWENKELVASIVVLPVAAATKSLPYSIITGLVTYWLAQQIL</sequence>
<name>A0A6I2UFJ3_9FIRM</name>
<dbReference type="GeneID" id="96778334"/>
<evidence type="ECO:0000256" key="1">
    <source>
        <dbReference type="SAM" id="Phobius"/>
    </source>
</evidence>
<keyword evidence="1" id="KW-0812">Transmembrane</keyword>
<feature type="transmembrane region" description="Helical" evidence="1">
    <location>
        <begin position="74"/>
        <end position="104"/>
    </location>
</feature>
<accession>A0A6I2UFJ3</accession>
<protein>
    <submittedName>
        <fullName evidence="2">AzlD domain-containing protein</fullName>
    </submittedName>
</protein>
<keyword evidence="1" id="KW-0472">Membrane</keyword>
<reference evidence="2 3" key="1">
    <citation type="submission" date="2019-08" db="EMBL/GenBank/DDBJ databases">
        <title>In-depth cultivation of the pig gut microbiome towards novel bacterial diversity and tailored functional studies.</title>
        <authorList>
            <person name="Wylensek D."/>
            <person name="Hitch T.C.A."/>
            <person name="Clavel T."/>
        </authorList>
    </citation>
    <scope>NUCLEOTIDE SEQUENCE [LARGE SCALE GENOMIC DNA]</scope>
    <source>
        <strain evidence="2 3">WCA-693-APC-5D-A</strain>
    </source>
</reference>
<evidence type="ECO:0000313" key="3">
    <source>
        <dbReference type="Proteomes" id="UP000433181"/>
    </source>
</evidence>
<dbReference type="RefSeq" id="WP_154406571.1">
    <property type="nucleotide sequence ID" value="NZ_JAQXJM010000073.1"/>
</dbReference>
<organism evidence="2 3">
    <name type="scientific">Anaerovibrio slackiae</name>
    <dbReference type="NCBI Taxonomy" id="2652309"/>
    <lineage>
        <taxon>Bacteria</taxon>
        <taxon>Bacillati</taxon>
        <taxon>Bacillota</taxon>
        <taxon>Negativicutes</taxon>
        <taxon>Selenomonadales</taxon>
        <taxon>Selenomonadaceae</taxon>
        <taxon>Anaerovibrio</taxon>
    </lineage>
</organism>
<dbReference type="AlphaFoldDB" id="A0A6I2UFJ3"/>
<dbReference type="Pfam" id="PF05437">
    <property type="entry name" value="AzlD"/>
    <property type="match status" value="1"/>
</dbReference>
<keyword evidence="1" id="KW-1133">Transmembrane helix</keyword>
<keyword evidence="3" id="KW-1185">Reference proteome</keyword>
<proteinExistence type="predicted"/>
<gene>
    <name evidence="2" type="ORF">FYJ84_05345</name>
</gene>
<evidence type="ECO:0000313" key="2">
    <source>
        <dbReference type="EMBL" id="MSU08409.1"/>
    </source>
</evidence>
<dbReference type="InterPro" id="IPR008407">
    <property type="entry name" value="Brnchd-chn_aa_trnsp_AzlD"/>
</dbReference>
<dbReference type="Proteomes" id="UP000433181">
    <property type="component" value="Unassembled WGS sequence"/>
</dbReference>